<keyword evidence="7" id="KW-0808">Transferase</keyword>
<keyword evidence="3" id="KW-1003">Cell membrane</keyword>
<keyword evidence="6" id="KW-0433">Leucine-rich repeat</keyword>
<dbReference type="PROSITE" id="PS50011">
    <property type="entry name" value="PROTEIN_KINASE_DOM"/>
    <property type="match status" value="1"/>
</dbReference>
<protein>
    <recommendedName>
        <fullName evidence="2">non-specific serine/threonine protein kinase</fullName>
        <ecNumber evidence="2">2.7.11.1</ecNumber>
    </recommendedName>
</protein>
<dbReference type="GO" id="GO:0004674">
    <property type="term" value="F:protein serine/threonine kinase activity"/>
    <property type="evidence" value="ECO:0007669"/>
    <property type="project" value="UniProtKB-KW"/>
</dbReference>
<evidence type="ECO:0000256" key="11">
    <source>
        <dbReference type="ARBA" id="ARBA00022741"/>
    </source>
</evidence>
<feature type="domain" description="Protein kinase" evidence="20">
    <location>
        <begin position="1"/>
        <end position="234"/>
    </location>
</feature>
<keyword evidence="15" id="KW-0472">Membrane</keyword>
<dbReference type="SMART" id="SM00220">
    <property type="entry name" value="S_TKc"/>
    <property type="match status" value="1"/>
</dbReference>
<keyword evidence="22" id="KW-1185">Reference proteome</keyword>
<comment type="catalytic activity">
    <reaction evidence="18">
        <text>L-threonyl-[protein] + ATP = O-phospho-L-threonyl-[protein] + ADP + H(+)</text>
        <dbReference type="Rhea" id="RHEA:46608"/>
        <dbReference type="Rhea" id="RHEA-COMP:11060"/>
        <dbReference type="Rhea" id="RHEA-COMP:11605"/>
        <dbReference type="ChEBI" id="CHEBI:15378"/>
        <dbReference type="ChEBI" id="CHEBI:30013"/>
        <dbReference type="ChEBI" id="CHEBI:30616"/>
        <dbReference type="ChEBI" id="CHEBI:61977"/>
        <dbReference type="ChEBI" id="CHEBI:456216"/>
        <dbReference type="EC" id="2.7.11.1"/>
    </reaction>
</comment>
<dbReference type="InterPro" id="IPR011009">
    <property type="entry name" value="Kinase-like_dom_sf"/>
</dbReference>
<dbReference type="GO" id="GO:0005524">
    <property type="term" value="F:ATP binding"/>
    <property type="evidence" value="ECO:0007669"/>
    <property type="project" value="UniProtKB-KW"/>
</dbReference>
<dbReference type="InterPro" id="IPR008271">
    <property type="entry name" value="Ser/Thr_kinase_AS"/>
</dbReference>
<evidence type="ECO:0000256" key="14">
    <source>
        <dbReference type="ARBA" id="ARBA00022989"/>
    </source>
</evidence>
<dbReference type="Gene3D" id="1.10.510.10">
    <property type="entry name" value="Transferase(Phosphotransferase) domain 1"/>
    <property type="match status" value="1"/>
</dbReference>
<keyword evidence="13" id="KW-0067">ATP-binding</keyword>
<evidence type="ECO:0000256" key="13">
    <source>
        <dbReference type="ARBA" id="ARBA00022840"/>
    </source>
</evidence>
<comment type="subcellular location">
    <subcellularLocation>
        <location evidence="1">Cell membrane</location>
        <topology evidence="1">Single-pass membrane protein</topology>
    </subcellularLocation>
</comment>
<dbReference type="Pfam" id="PF00069">
    <property type="entry name" value="Pkinase"/>
    <property type="match status" value="1"/>
</dbReference>
<comment type="caution">
    <text evidence="21">The sequence shown here is derived from an EMBL/GenBank/DDBJ whole genome shotgun (WGS) entry which is preliminary data.</text>
</comment>
<dbReference type="InterPro" id="IPR000719">
    <property type="entry name" value="Prot_kinase_dom"/>
</dbReference>
<organism evidence="21 22">
    <name type="scientific">Senna tora</name>
    <dbReference type="NCBI Taxonomy" id="362788"/>
    <lineage>
        <taxon>Eukaryota</taxon>
        <taxon>Viridiplantae</taxon>
        <taxon>Streptophyta</taxon>
        <taxon>Embryophyta</taxon>
        <taxon>Tracheophyta</taxon>
        <taxon>Spermatophyta</taxon>
        <taxon>Magnoliopsida</taxon>
        <taxon>eudicotyledons</taxon>
        <taxon>Gunneridae</taxon>
        <taxon>Pentapetalae</taxon>
        <taxon>rosids</taxon>
        <taxon>fabids</taxon>
        <taxon>Fabales</taxon>
        <taxon>Fabaceae</taxon>
        <taxon>Caesalpinioideae</taxon>
        <taxon>Cassia clade</taxon>
        <taxon>Senna</taxon>
    </lineage>
</organism>
<evidence type="ECO:0000256" key="12">
    <source>
        <dbReference type="ARBA" id="ARBA00022777"/>
    </source>
</evidence>
<evidence type="ECO:0000256" key="10">
    <source>
        <dbReference type="ARBA" id="ARBA00022737"/>
    </source>
</evidence>
<dbReference type="EMBL" id="JAAIUW010000006">
    <property type="protein sequence ID" value="KAF7825263.1"/>
    <property type="molecule type" value="Genomic_DNA"/>
</dbReference>
<accession>A0A834TMX7</accession>
<dbReference type="FunFam" id="1.10.510.10:FF:000358">
    <property type="entry name" value="Putative leucine-rich repeat receptor-like serine/threonine-protein kinase"/>
    <property type="match status" value="1"/>
</dbReference>
<dbReference type="AlphaFoldDB" id="A0A834TMX7"/>
<evidence type="ECO:0000256" key="1">
    <source>
        <dbReference type="ARBA" id="ARBA00004162"/>
    </source>
</evidence>
<evidence type="ECO:0000256" key="5">
    <source>
        <dbReference type="ARBA" id="ARBA00022553"/>
    </source>
</evidence>
<evidence type="ECO:0000256" key="18">
    <source>
        <dbReference type="ARBA" id="ARBA00047899"/>
    </source>
</evidence>
<keyword evidence="16" id="KW-0675">Receptor</keyword>
<sequence>MTNGSLEKWLHPEIENANHPRNLLFDQRLNIIIDVASALHYLHYECEQPIIHCDLKPSNVLLDGDMVAHVSDFGLAKLVSTIRGNSNRQSSTIGIMGTIGYAPPEYGMGSEASTQGDMYSFGILIMEMFTGRRRPTYEIFADGQNLHNYVKVTFPNNLLQIVDPNLFPREAKVTENEEANNEILTLIHPNVEKCLSSIFRIGLCCSVESPSERMSIRDVIRELNHIRDVASSYM</sequence>
<evidence type="ECO:0000256" key="9">
    <source>
        <dbReference type="ARBA" id="ARBA00022729"/>
    </source>
</evidence>
<keyword evidence="14" id="KW-1133">Transmembrane helix</keyword>
<dbReference type="Proteomes" id="UP000634136">
    <property type="component" value="Unassembled WGS sequence"/>
</dbReference>
<gene>
    <name evidence="21" type="ORF">G2W53_016427</name>
</gene>
<evidence type="ECO:0000313" key="22">
    <source>
        <dbReference type="Proteomes" id="UP000634136"/>
    </source>
</evidence>
<evidence type="ECO:0000256" key="4">
    <source>
        <dbReference type="ARBA" id="ARBA00022527"/>
    </source>
</evidence>
<evidence type="ECO:0000256" key="17">
    <source>
        <dbReference type="ARBA" id="ARBA00023180"/>
    </source>
</evidence>
<dbReference type="GO" id="GO:0005886">
    <property type="term" value="C:plasma membrane"/>
    <property type="evidence" value="ECO:0007669"/>
    <property type="project" value="UniProtKB-SubCell"/>
</dbReference>
<evidence type="ECO:0000256" key="7">
    <source>
        <dbReference type="ARBA" id="ARBA00022679"/>
    </source>
</evidence>
<evidence type="ECO:0000256" key="2">
    <source>
        <dbReference type="ARBA" id="ARBA00012513"/>
    </source>
</evidence>
<keyword evidence="17" id="KW-0325">Glycoprotein</keyword>
<evidence type="ECO:0000256" key="16">
    <source>
        <dbReference type="ARBA" id="ARBA00023170"/>
    </source>
</evidence>
<dbReference type="PROSITE" id="PS00108">
    <property type="entry name" value="PROTEIN_KINASE_ST"/>
    <property type="match status" value="1"/>
</dbReference>
<evidence type="ECO:0000256" key="8">
    <source>
        <dbReference type="ARBA" id="ARBA00022692"/>
    </source>
</evidence>
<evidence type="ECO:0000256" key="15">
    <source>
        <dbReference type="ARBA" id="ARBA00023136"/>
    </source>
</evidence>
<evidence type="ECO:0000256" key="6">
    <source>
        <dbReference type="ARBA" id="ARBA00022614"/>
    </source>
</evidence>
<dbReference type="SUPFAM" id="SSF56112">
    <property type="entry name" value="Protein kinase-like (PK-like)"/>
    <property type="match status" value="1"/>
</dbReference>
<evidence type="ECO:0000259" key="20">
    <source>
        <dbReference type="PROSITE" id="PS50011"/>
    </source>
</evidence>
<name>A0A834TMX7_9FABA</name>
<keyword evidence="11" id="KW-0547">Nucleotide-binding</keyword>
<keyword evidence="8" id="KW-0812">Transmembrane</keyword>
<dbReference type="PANTHER" id="PTHR48055:SF55">
    <property type="entry name" value="PROTEIN KINASE DOMAIN-CONTAINING PROTEIN"/>
    <property type="match status" value="1"/>
</dbReference>
<evidence type="ECO:0000313" key="21">
    <source>
        <dbReference type="EMBL" id="KAF7825263.1"/>
    </source>
</evidence>
<dbReference type="OrthoDB" id="1103805at2759"/>
<comment type="catalytic activity">
    <reaction evidence="19">
        <text>L-seryl-[protein] + ATP = O-phospho-L-seryl-[protein] + ADP + H(+)</text>
        <dbReference type="Rhea" id="RHEA:17989"/>
        <dbReference type="Rhea" id="RHEA-COMP:9863"/>
        <dbReference type="Rhea" id="RHEA-COMP:11604"/>
        <dbReference type="ChEBI" id="CHEBI:15378"/>
        <dbReference type="ChEBI" id="CHEBI:29999"/>
        <dbReference type="ChEBI" id="CHEBI:30616"/>
        <dbReference type="ChEBI" id="CHEBI:83421"/>
        <dbReference type="ChEBI" id="CHEBI:456216"/>
        <dbReference type="EC" id="2.7.11.1"/>
    </reaction>
</comment>
<keyword evidence="9" id="KW-0732">Signal</keyword>
<proteinExistence type="predicted"/>
<keyword evidence="12 21" id="KW-0418">Kinase</keyword>
<dbReference type="PANTHER" id="PTHR48055">
    <property type="entry name" value="LEUCINE-RICH REPEAT RECEPTOR PROTEIN KINASE EMS1"/>
    <property type="match status" value="1"/>
</dbReference>
<keyword evidence="4" id="KW-0723">Serine/threonine-protein kinase</keyword>
<dbReference type="InterPro" id="IPR051564">
    <property type="entry name" value="LRR_receptor-like_kinase"/>
</dbReference>
<evidence type="ECO:0000256" key="19">
    <source>
        <dbReference type="ARBA" id="ARBA00048679"/>
    </source>
</evidence>
<reference evidence="21" key="1">
    <citation type="submission" date="2020-09" db="EMBL/GenBank/DDBJ databases">
        <title>Genome-Enabled Discovery of Anthraquinone Biosynthesis in Senna tora.</title>
        <authorList>
            <person name="Kang S.-H."/>
            <person name="Pandey R.P."/>
            <person name="Lee C.-M."/>
            <person name="Sim J.-S."/>
            <person name="Jeong J.-T."/>
            <person name="Choi B.-S."/>
            <person name="Jung M."/>
            <person name="Ginzburg D."/>
            <person name="Zhao K."/>
            <person name="Won S.Y."/>
            <person name="Oh T.-J."/>
            <person name="Yu Y."/>
            <person name="Kim N.-H."/>
            <person name="Lee O.R."/>
            <person name="Lee T.-H."/>
            <person name="Bashyal P."/>
            <person name="Kim T.-S."/>
            <person name="Lee W.-H."/>
            <person name="Kawkins C."/>
            <person name="Kim C.-K."/>
            <person name="Kim J.S."/>
            <person name="Ahn B.O."/>
            <person name="Rhee S.Y."/>
            <person name="Sohng J.K."/>
        </authorList>
    </citation>
    <scope>NUCLEOTIDE SEQUENCE</scope>
    <source>
        <tissue evidence="21">Leaf</tissue>
    </source>
</reference>
<dbReference type="EC" id="2.7.11.1" evidence="2"/>
<evidence type="ECO:0000256" key="3">
    <source>
        <dbReference type="ARBA" id="ARBA00022475"/>
    </source>
</evidence>
<keyword evidence="10" id="KW-0677">Repeat</keyword>
<keyword evidence="5" id="KW-0597">Phosphoprotein</keyword>